<protein>
    <submittedName>
        <fullName evidence="1">Uncharacterized protein</fullName>
    </submittedName>
</protein>
<evidence type="ECO:0000313" key="1">
    <source>
        <dbReference type="EMBL" id="SCY25544.1"/>
    </source>
</evidence>
<evidence type="ECO:0000313" key="2">
    <source>
        <dbReference type="Proteomes" id="UP000183104"/>
    </source>
</evidence>
<name>A0A0P9ES42_9GAMM</name>
<dbReference type="Proteomes" id="UP000183104">
    <property type="component" value="Unassembled WGS sequence"/>
</dbReference>
<proteinExistence type="predicted"/>
<dbReference type="STRING" id="381306.AN478_02070"/>
<dbReference type="EMBL" id="FMUN01000004">
    <property type="protein sequence ID" value="SCY25544.1"/>
    <property type="molecule type" value="Genomic_DNA"/>
</dbReference>
<sequence>MAINEHWGTGFEVNRDPNAGVRRDMVPDEDAGWARATGKVGACSAAVHEIRPLTHELTIGGILGMGGTHLYVTNKTDIRWPDGSPVELGEIREGDQVAAIYQEVEHRSFEVADEQGPERQLEAIHLVVVPREHGKGEG</sequence>
<dbReference type="RefSeq" id="WP_054964964.1">
    <property type="nucleotide sequence ID" value="NZ_FMUN01000004.1"/>
</dbReference>
<organism evidence="1 2">
    <name type="scientific">Thiohalorhabdus denitrificans</name>
    <dbReference type="NCBI Taxonomy" id="381306"/>
    <lineage>
        <taxon>Bacteria</taxon>
        <taxon>Pseudomonadati</taxon>
        <taxon>Pseudomonadota</taxon>
        <taxon>Gammaproteobacteria</taxon>
        <taxon>Thiohalorhabdales</taxon>
        <taxon>Thiohalorhabdaceae</taxon>
        <taxon>Thiohalorhabdus</taxon>
    </lineage>
</organism>
<accession>A0A0P9ES42</accession>
<keyword evidence="2" id="KW-1185">Reference proteome</keyword>
<reference evidence="2" key="1">
    <citation type="submission" date="2016-10" db="EMBL/GenBank/DDBJ databases">
        <authorList>
            <person name="Varghese N."/>
        </authorList>
    </citation>
    <scope>NUCLEOTIDE SEQUENCE [LARGE SCALE GENOMIC DNA]</scope>
    <source>
        <strain evidence="2">HL 19</strain>
    </source>
</reference>
<gene>
    <name evidence="1" type="ORF">SAMN05661077_1604</name>
</gene>
<dbReference type="AlphaFoldDB" id="A0A0P9ES42"/>